<dbReference type="RefSeq" id="WP_038155938.1">
    <property type="nucleotide sequence ID" value="NZ_JMTB01000062.1"/>
</dbReference>
<organism evidence="2 3">
    <name type="scientific">Trabulsiella guamensis ATCC 49490</name>
    <dbReference type="NCBI Taxonomy" id="1005994"/>
    <lineage>
        <taxon>Bacteria</taxon>
        <taxon>Pseudomonadati</taxon>
        <taxon>Pseudomonadota</taxon>
        <taxon>Gammaproteobacteria</taxon>
        <taxon>Enterobacterales</taxon>
        <taxon>Enterobacteriaceae</taxon>
        <taxon>Trabulsiella</taxon>
    </lineage>
</organism>
<dbReference type="OrthoDB" id="5589216at2"/>
<protein>
    <recommendedName>
        <fullName evidence="1">Putative Se/S carrier protein-like domain-containing protein</fullName>
    </recommendedName>
</protein>
<dbReference type="EMBL" id="JMTB01000062">
    <property type="protein sequence ID" value="KFC07464.1"/>
    <property type="molecule type" value="Genomic_DNA"/>
</dbReference>
<evidence type="ECO:0000313" key="2">
    <source>
        <dbReference type="EMBL" id="KFC07464.1"/>
    </source>
</evidence>
<proteinExistence type="predicted"/>
<evidence type="ECO:0000259" key="1">
    <source>
        <dbReference type="Pfam" id="PF11823"/>
    </source>
</evidence>
<keyword evidence="3" id="KW-1185">Reference proteome</keyword>
<evidence type="ECO:0000313" key="3">
    <source>
        <dbReference type="Proteomes" id="UP000028630"/>
    </source>
</evidence>
<dbReference type="InterPro" id="IPR021778">
    <property type="entry name" value="Se/S_carrier-like"/>
</dbReference>
<dbReference type="Proteomes" id="UP000028630">
    <property type="component" value="Unassembled WGS sequence"/>
</dbReference>
<name>A0A085AB69_9ENTR</name>
<gene>
    <name evidence="2" type="ORF">GTGU_01848</name>
</gene>
<comment type="caution">
    <text evidence="2">The sequence shown here is derived from an EMBL/GenBank/DDBJ whole genome shotgun (WGS) entry which is preliminary data.</text>
</comment>
<sequence length="81" mass="9092">MAHYILLFHSTLGVVQTRKKLQEAGEPFTVKDIPRGLRGGCGLCIHLHGEDPARWVIPGLTESIYRCDEEHFHPVAQFPAV</sequence>
<reference evidence="3" key="1">
    <citation type="submission" date="2014-05" db="EMBL/GenBank/DDBJ databases">
        <title>ATOL: Assembling a taxonomically balanced genome-scale reconstruction of the evolutionary history of the Enterobacteriaceae.</title>
        <authorList>
            <person name="Plunkett G. III"/>
            <person name="Neeno-Eckwall E.C."/>
            <person name="Glasner J.D."/>
            <person name="Perna N.T."/>
        </authorList>
    </citation>
    <scope>NUCLEOTIDE SEQUENCE [LARGE SCALE GENOMIC DNA]</scope>
    <source>
        <strain evidence="3">ATCC 49490</strain>
    </source>
</reference>
<accession>A0A085AB69</accession>
<dbReference type="AlphaFoldDB" id="A0A085AB69"/>
<dbReference type="Pfam" id="PF11823">
    <property type="entry name" value="Se_S_carrier"/>
    <property type="match status" value="1"/>
</dbReference>
<feature type="domain" description="Putative Se/S carrier protein-like" evidence="1">
    <location>
        <begin position="4"/>
        <end position="51"/>
    </location>
</feature>
<dbReference type="eggNOG" id="ENOG5032ZKF">
    <property type="taxonomic scope" value="Bacteria"/>
</dbReference>